<name>F0SQ33_RUBBR</name>
<gene>
    <name evidence="1" type="ordered locus">Plabr_3613</name>
</gene>
<keyword evidence="2" id="KW-1185">Reference proteome</keyword>
<dbReference type="SUPFAM" id="SSF56300">
    <property type="entry name" value="Metallo-dependent phosphatases"/>
    <property type="match status" value="1"/>
</dbReference>
<dbReference type="Proteomes" id="UP000006860">
    <property type="component" value="Chromosome"/>
</dbReference>
<dbReference type="EMBL" id="CP002546">
    <property type="protein sequence ID" value="ADY61210.1"/>
    <property type="molecule type" value="Genomic_DNA"/>
</dbReference>
<dbReference type="OrthoDB" id="9795838at2"/>
<dbReference type="PIRSF" id="PIRSF000887">
    <property type="entry name" value="Pesterase_MJ0037"/>
    <property type="match status" value="1"/>
</dbReference>
<dbReference type="STRING" id="756272.Plabr_3613"/>
<dbReference type="RefSeq" id="WP_013629929.1">
    <property type="nucleotide sequence ID" value="NC_015174.1"/>
</dbReference>
<proteinExistence type="predicted"/>
<dbReference type="PANTHER" id="PTHR39323:SF1">
    <property type="entry name" value="BLR1149 PROTEIN"/>
    <property type="match status" value="1"/>
</dbReference>
<dbReference type="AlphaFoldDB" id="F0SQ33"/>
<dbReference type="Gene3D" id="3.60.21.10">
    <property type="match status" value="1"/>
</dbReference>
<sequence>MRPLTSTQFGPPLEVLLAEQELLFFPERGVFWAERSTLFVADVHLGKAGTFRHFGLPIPETAALDLAVLTSVLQRTRAERLVVLGDLTHHRNGLDGPLIETVANWRREFESLTIQLVAGNHDRHSPQLPCSWNVESLPASVSMDPFLLQHEPTEHGRIQPRAKELFVLAGHLHPCFGLLDGGRHRLKCPGFWVRESELVLPAFSQFTDGAIMKPSVHDRAFAILQGQVAEIPLQV</sequence>
<dbReference type="InterPro" id="IPR029052">
    <property type="entry name" value="Metallo-depent_PP-like"/>
</dbReference>
<dbReference type="InterPro" id="IPR024173">
    <property type="entry name" value="Pesterase_MJ0037-like"/>
</dbReference>
<dbReference type="NCBIfam" id="TIGR04123">
    <property type="entry name" value="P_estr_lig_assc"/>
    <property type="match status" value="1"/>
</dbReference>
<dbReference type="eggNOG" id="COG1407">
    <property type="taxonomic scope" value="Bacteria"/>
</dbReference>
<dbReference type="PANTHER" id="PTHR39323">
    <property type="entry name" value="BLR1149 PROTEIN"/>
    <property type="match status" value="1"/>
</dbReference>
<dbReference type="KEGG" id="pbs:Plabr_3613"/>
<organism evidence="1 2">
    <name type="scientific">Rubinisphaera brasiliensis (strain ATCC 49424 / DSM 5305 / JCM 21570 / IAM 15109 / NBRC 103401 / IFAM 1448)</name>
    <name type="common">Planctomyces brasiliensis</name>
    <dbReference type="NCBI Taxonomy" id="756272"/>
    <lineage>
        <taxon>Bacteria</taxon>
        <taxon>Pseudomonadati</taxon>
        <taxon>Planctomycetota</taxon>
        <taxon>Planctomycetia</taxon>
        <taxon>Planctomycetales</taxon>
        <taxon>Planctomycetaceae</taxon>
        <taxon>Rubinisphaera</taxon>
    </lineage>
</organism>
<accession>F0SQ33</accession>
<protein>
    <submittedName>
        <fullName evidence="1">Metallophosphoesterase</fullName>
    </submittedName>
</protein>
<evidence type="ECO:0000313" key="1">
    <source>
        <dbReference type="EMBL" id="ADY61210.1"/>
    </source>
</evidence>
<evidence type="ECO:0000313" key="2">
    <source>
        <dbReference type="Proteomes" id="UP000006860"/>
    </source>
</evidence>
<reference evidence="2" key="1">
    <citation type="submission" date="2011-02" db="EMBL/GenBank/DDBJ databases">
        <title>The complete genome of Planctomyces brasiliensis DSM 5305.</title>
        <authorList>
            <person name="Lucas S."/>
            <person name="Copeland A."/>
            <person name="Lapidus A."/>
            <person name="Bruce D."/>
            <person name="Goodwin L."/>
            <person name="Pitluck S."/>
            <person name="Kyrpides N."/>
            <person name="Mavromatis K."/>
            <person name="Pagani I."/>
            <person name="Ivanova N."/>
            <person name="Ovchinnikova G."/>
            <person name="Lu M."/>
            <person name="Detter J.C."/>
            <person name="Han C."/>
            <person name="Land M."/>
            <person name="Hauser L."/>
            <person name="Markowitz V."/>
            <person name="Cheng J.-F."/>
            <person name="Hugenholtz P."/>
            <person name="Woyke T."/>
            <person name="Wu D."/>
            <person name="Tindall B."/>
            <person name="Pomrenke H.G."/>
            <person name="Brambilla E."/>
            <person name="Klenk H.-P."/>
            <person name="Eisen J.A."/>
        </authorList>
    </citation>
    <scope>NUCLEOTIDE SEQUENCE [LARGE SCALE GENOMIC DNA]</scope>
    <source>
        <strain evidence="2">ATCC 49424 / DSM 5305 / JCM 21570 / NBRC 103401 / IFAM 1448</strain>
    </source>
</reference>
<dbReference type="HOGENOM" id="CLU_075478_1_0_0"/>
<dbReference type="InterPro" id="IPR026336">
    <property type="entry name" value="PdeM-like"/>
</dbReference>